<sequence>MIIFIIIKNKIGGLTILNTQIDTQLVQKSRPFTAVSIIIGGCVALAFSLALSISLGAADISLGTVWDAIFHFNPDVTQHQIIYELRLPRAIAGMLVGAAFAVAGSLMQGMTRNPLADPGLLGINAGAAFALAICFAFFRNLMFNELILISFLGAGIGAGLVYGVTSLSKGTLSPVRLALAGAAVSSLLVALSEGIAISFQIAQDLAFWYAGGVAGTKWEQLQIMTPWIIVGLIGSIAVSRSVTMLSLGEEVATGLGQRTGLIKLIIILLVLVLAGASVSAVGAIGFIGLVIPHVARYLVGVDYRWIIPCSAVLGSLLMLLADIAARMINPPYETPVGTLIALIGVPFFLYLARRERRELS</sequence>
<dbReference type="InterPro" id="IPR000522">
    <property type="entry name" value="ABC_transptr_permease_BtuC"/>
</dbReference>
<dbReference type="GO" id="GO:0022857">
    <property type="term" value="F:transmembrane transporter activity"/>
    <property type="evidence" value="ECO:0007669"/>
    <property type="project" value="InterPro"/>
</dbReference>
<reference evidence="8 9" key="1">
    <citation type="submission" date="2018-10" db="EMBL/GenBank/DDBJ databases">
        <title>Phylogenomics of Brevibacillus.</title>
        <authorList>
            <person name="Dunlap C."/>
        </authorList>
    </citation>
    <scope>NUCLEOTIDE SEQUENCE [LARGE SCALE GENOMIC DNA]</scope>
    <source>
        <strain evidence="8 9">JCM 15716</strain>
    </source>
</reference>
<dbReference type="SUPFAM" id="SSF81345">
    <property type="entry name" value="ABC transporter involved in vitamin B12 uptake, BtuC"/>
    <property type="match status" value="1"/>
</dbReference>
<evidence type="ECO:0000313" key="9">
    <source>
        <dbReference type="Proteomes" id="UP000271031"/>
    </source>
</evidence>
<dbReference type="CDD" id="cd06550">
    <property type="entry name" value="TM_ABC_iron-siderophores_like"/>
    <property type="match status" value="1"/>
</dbReference>
<evidence type="ECO:0000256" key="7">
    <source>
        <dbReference type="ARBA" id="ARBA00023136"/>
    </source>
</evidence>
<keyword evidence="9" id="KW-1185">Reference proteome</keyword>
<protein>
    <submittedName>
        <fullName evidence="8">Iron ABC transporter permease</fullName>
    </submittedName>
</protein>
<evidence type="ECO:0000313" key="8">
    <source>
        <dbReference type="EMBL" id="RNB90267.1"/>
    </source>
</evidence>
<organism evidence="8 9">
    <name type="scientific">Brevibacillus fluminis</name>
    <dbReference type="NCBI Taxonomy" id="511487"/>
    <lineage>
        <taxon>Bacteria</taxon>
        <taxon>Bacillati</taxon>
        <taxon>Bacillota</taxon>
        <taxon>Bacilli</taxon>
        <taxon>Bacillales</taxon>
        <taxon>Paenibacillaceae</taxon>
        <taxon>Brevibacillus</taxon>
    </lineage>
</organism>
<dbReference type="OrthoDB" id="9811721at2"/>
<dbReference type="Gene3D" id="1.10.3470.10">
    <property type="entry name" value="ABC transporter involved in vitamin B12 uptake, BtuC"/>
    <property type="match status" value="1"/>
</dbReference>
<evidence type="ECO:0000256" key="6">
    <source>
        <dbReference type="ARBA" id="ARBA00022989"/>
    </source>
</evidence>
<dbReference type="GO" id="GO:0033214">
    <property type="term" value="P:siderophore-iron import into cell"/>
    <property type="evidence" value="ECO:0007669"/>
    <property type="project" value="TreeGrafter"/>
</dbReference>
<dbReference type="Pfam" id="PF01032">
    <property type="entry name" value="FecCD"/>
    <property type="match status" value="1"/>
</dbReference>
<evidence type="ECO:0000256" key="1">
    <source>
        <dbReference type="ARBA" id="ARBA00004651"/>
    </source>
</evidence>
<comment type="caution">
    <text evidence="8">The sequence shown here is derived from an EMBL/GenBank/DDBJ whole genome shotgun (WGS) entry which is preliminary data.</text>
</comment>
<dbReference type="Proteomes" id="UP000271031">
    <property type="component" value="Unassembled WGS sequence"/>
</dbReference>
<name>A0A3M8DTF9_9BACL</name>
<comment type="similarity">
    <text evidence="2">Belongs to the binding-protein-dependent transport system permease family. FecCD subfamily.</text>
</comment>
<keyword evidence="7" id="KW-0472">Membrane</keyword>
<keyword evidence="6" id="KW-1133">Transmembrane helix</keyword>
<keyword evidence="5" id="KW-0812">Transmembrane</keyword>
<dbReference type="FunFam" id="1.10.3470.10:FF:000001">
    <property type="entry name" value="Vitamin B12 ABC transporter permease BtuC"/>
    <property type="match status" value="1"/>
</dbReference>
<dbReference type="PANTHER" id="PTHR30472">
    <property type="entry name" value="FERRIC ENTEROBACTIN TRANSPORT SYSTEM PERMEASE PROTEIN"/>
    <property type="match status" value="1"/>
</dbReference>
<comment type="subcellular location">
    <subcellularLocation>
        <location evidence="1">Cell membrane</location>
        <topology evidence="1">Multi-pass membrane protein</topology>
    </subcellularLocation>
</comment>
<evidence type="ECO:0000256" key="3">
    <source>
        <dbReference type="ARBA" id="ARBA00022448"/>
    </source>
</evidence>
<accession>A0A3M8DTF9</accession>
<dbReference type="InterPro" id="IPR037294">
    <property type="entry name" value="ABC_BtuC-like"/>
</dbReference>
<evidence type="ECO:0000256" key="4">
    <source>
        <dbReference type="ARBA" id="ARBA00022475"/>
    </source>
</evidence>
<dbReference type="AlphaFoldDB" id="A0A3M8DTF9"/>
<dbReference type="GO" id="GO:0005886">
    <property type="term" value="C:plasma membrane"/>
    <property type="evidence" value="ECO:0007669"/>
    <property type="project" value="UniProtKB-SubCell"/>
</dbReference>
<evidence type="ECO:0000256" key="5">
    <source>
        <dbReference type="ARBA" id="ARBA00022692"/>
    </source>
</evidence>
<keyword evidence="3" id="KW-0813">Transport</keyword>
<dbReference type="PANTHER" id="PTHR30472:SF58">
    <property type="entry name" value="IRON(3+)-HYDROXAMATE IMPORT SYSTEM PERMEASE PROTEIN FHUB"/>
    <property type="match status" value="1"/>
</dbReference>
<proteinExistence type="inferred from homology"/>
<gene>
    <name evidence="8" type="ORF">EDM56_07060</name>
</gene>
<keyword evidence="4" id="KW-1003">Cell membrane</keyword>
<evidence type="ECO:0000256" key="2">
    <source>
        <dbReference type="ARBA" id="ARBA00007935"/>
    </source>
</evidence>
<dbReference type="EMBL" id="RHHQ01000007">
    <property type="protein sequence ID" value="RNB90267.1"/>
    <property type="molecule type" value="Genomic_DNA"/>
</dbReference>